<evidence type="ECO:0000256" key="1">
    <source>
        <dbReference type="SAM" id="MobiDB-lite"/>
    </source>
</evidence>
<dbReference type="AlphaFoldDB" id="A0A2N0VK41"/>
<protein>
    <submittedName>
        <fullName evidence="2">Uncharacterized protein</fullName>
    </submittedName>
</protein>
<evidence type="ECO:0000313" key="2">
    <source>
        <dbReference type="EMBL" id="PKD44557.1"/>
    </source>
</evidence>
<name>A0A2N0VK41_9BACT</name>
<sequence length="116" mass="13398">MSSDVSNDFNDSLQDPDLSSINNDLQEAEDLILSVDWEHRQSEIDIHRINLEINHVADSISYVIHACDQAWDNEIRCSDTAYFTISAFKDSLTQTYRDSIDLQLMNQLFVLDRSIE</sequence>
<keyword evidence="3" id="KW-1185">Reference proteome</keyword>
<dbReference type="Proteomes" id="UP000233398">
    <property type="component" value="Unassembled WGS sequence"/>
</dbReference>
<accession>A0A2N0VK41</accession>
<dbReference type="EMBL" id="PISP01000001">
    <property type="protein sequence ID" value="PKD44557.1"/>
    <property type="molecule type" value="Genomic_DNA"/>
</dbReference>
<organism evidence="2 3">
    <name type="scientific">Rhodohalobacter barkolensis</name>
    <dbReference type="NCBI Taxonomy" id="2053187"/>
    <lineage>
        <taxon>Bacteria</taxon>
        <taxon>Pseudomonadati</taxon>
        <taxon>Balneolota</taxon>
        <taxon>Balneolia</taxon>
        <taxon>Balneolales</taxon>
        <taxon>Balneolaceae</taxon>
        <taxon>Rhodohalobacter</taxon>
    </lineage>
</organism>
<proteinExistence type="predicted"/>
<comment type="caution">
    <text evidence="2">The sequence shown here is derived from an EMBL/GenBank/DDBJ whole genome shotgun (WGS) entry which is preliminary data.</text>
</comment>
<gene>
    <name evidence="2" type="ORF">CWD77_03580</name>
</gene>
<feature type="region of interest" description="Disordered" evidence="1">
    <location>
        <begin position="1"/>
        <end position="20"/>
    </location>
</feature>
<evidence type="ECO:0000313" key="3">
    <source>
        <dbReference type="Proteomes" id="UP000233398"/>
    </source>
</evidence>
<reference evidence="2 3" key="1">
    <citation type="submission" date="2017-11" db="EMBL/GenBank/DDBJ databases">
        <title>Rhodohalobacter 15182 sp. nov., isolated from a salt lake.</title>
        <authorList>
            <person name="Han S."/>
        </authorList>
    </citation>
    <scope>NUCLEOTIDE SEQUENCE [LARGE SCALE GENOMIC DNA]</scope>
    <source>
        <strain evidence="2 3">15182</strain>
    </source>
</reference>